<organism evidence="1 2">
    <name type="scientific">Oncorhynchus mykiss</name>
    <name type="common">Rainbow trout</name>
    <name type="synonym">Salmo gairdneri</name>
    <dbReference type="NCBI Taxonomy" id="8022"/>
    <lineage>
        <taxon>Eukaryota</taxon>
        <taxon>Metazoa</taxon>
        <taxon>Chordata</taxon>
        <taxon>Craniata</taxon>
        <taxon>Vertebrata</taxon>
        <taxon>Euteleostomi</taxon>
        <taxon>Actinopterygii</taxon>
        <taxon>Neopterygii</taxon>
        <taxon>Teleostei</taxon>
        <taxon>Protacanthopterygii</taxon>
        <taxon>Salmoniformes</taxon>
        <taxon>Salmonidae</taxon>
        <taxon>Salmoninae</taxon>
        <taxon>Oncorhynchus</taxon>
    </lineage>
</organism>
<sequence length="104" mass="11477">MSTVQGCSKLHIAGGVRCAATPVPCIVPLFDHKAFLLPFQENVVQKTNGPSREDSQQLQTRFCVSVCVKGVYPAQVCGIMDESETVKRLRLAVHPDFTFRAGQW</sequence>
<proteinExistence type="predicted"/>
<evidence type="ECO:0000313" key="2">
    <source>
        <dbReference type="Proteomes" id="UP000193380"/>
    </source>
</evidence>
<accession>A0A060XAP4</accession>
<dbReference type="STRING" id="8022.A0A060XAP4"/>
<reference evidence="1" key="2">
    <citation type="submission" date="2014-03" db="EMBL/GenBank/DDBJ databases">
        <authorList>
            <person name="Genoscope - CEA"/>
        </authorList>
    </citation>
    <scope>NUCLEOTIDE SEQUENCE</scope>
</reference>
<dbReference type="Proteomes" id="UP000193380">
    <property type="component" value="Unassembled WGS sequence"/>
</dbReference>
<evidence type="ECO:0000313" key="1">
    <source>
        <dbReference type="EMBL" id="CDQ76272.1"/>
    </source>
</evidence>
<dbReference type="EMBL" id="FR905125">
    <property type="protein sequence ID" value="CDQ76272.1"/>
    <property type="molecule type" value="Genomic_DNA"/>
</dbReference>
<name>A0A060XAP4_ONCMY</name>
<dbReference type="AlphaFoldDB" id="A0A060XAP4"/>
<dbReference type="PaxDb" id="8022-A0A060XAP4"/>
<protein>
    <submittedName>
        <fullName evidence="1">Uncharacterized protein</fullName>
    </submittedName>
</protein>
<gene>
    <name evidence="1" type="ORF">GSONMT00063773001</name>
</gene>
<reference evidence="1" key="1">
    <citation type="journal article" date="2014" name="Nat. Commun.">
        <title>The rainbow trout genome provides novel insights into evolution after whole-genome duplication in vertebrates.</title>
        <authorList>
            <person name="Berthelot C."/>
            <person name="Brunet F."/>
            <person name="Chalopin D."/>
            <person name="Juanchich A."/>
            <person name="Bernard M."/>
            <person name="Noel B."/>
            <person name="Bento P."/>
            <person name="Da Silva C."/>
            <person name="Labadie K."/>
            <person name="Alberti A."/>
            <person name="Aury J.M."/>
            <person name="Louis A."/>
            <person name="Dehais P."/>
            <person name="Bardou P."/>
            <person name="Montfort J."/>
            <person name="Klopp C."/>
            <person name="Cabau C."/>
            <person name="Gaspin C."/>
            <person name="Thorgaard G.H."/>
            <person name="Boussaha M."/>
            <person name="Quillet E."/>
            <person name="Guyomard R."/>
            <person name="Galiana D."/>
            <person name="Bobe J."/>
            <person name="Volff J.N."/>
            <person name="Genet C."/>
            <person name="Wincker P."/>
            <person name="Jaillon O."/>
            <person name="Roest Crollius H."/>
            <person name="Guiguen Y."/>
        </authorList>
    </citation>
    <scope>NUCLEOTIDE SEQUENCE [LARGE SCALE GENOMIC DNA]</scope>
</reference>